<dbReference type="HOGENOM" id="CLU_044303_0_0_2"/>
<keyword evidence="1 6" id="KW-0698">rRNA processing</keyword>
<evidence type="ECO:0000313" key="10">
    <source>
        <dbReference type="Proteomes" id="UP000001037"/>
    </source>
</evidence>
<dbReference type="STRING" id="694429.Pyrfu_0196"/>
<evidence type="ECO:0000256" key="3">
    <source>
        <dbReference type="ARBA" id="ARBA00022759"/>
    </source>
</evidence>
<reference evidence="9 10" key="1">
    <citation type="journal article" date="2011" name="Stand. Genomic Sci.">
        <title>Complete genome sequence of the hyperthermophilic chemolithoautotroph Pyrolobus fumarii type strain (1A).</title>
        <authorList>
            <person name="Anderson I."/>
            <person name="Goker M."/>
            <person name="Nolan M."/>
            <person name="Lucas S."/>
            <person name="Hammon N."/>
            <person name="Deshpande S."/>
            <person name="Cheng J.F."/>
            <person name="Tapia R."/>
            <person name="Han C."/>
            <person name="Goodwin L."/>
            <person name="Pitluck S."/>
            <person name="Huntemann M."/>
            <person name="Liolios K."/>
            <person name="Ivanova N."/>
            <person name="Pagani I."/>
            <person name="Mavromatis K."/>
            <person name="Ovchinikova G."/>
            <person name="Pati A."/>
            <person name="Chen A."/>
            <person name="Palaniappan K."/>
            <person name="Land M."/>
            <person name="Hauser L."/>
            <person name="Brambilla E.M."/>
            <person name="Huber H."/>
            <person name="Yasawong M."/>
            <person name="Rohde M."/>
            <person name="Spring S."/>
            <person name="Abt B."/>
            <person name="Sikorski J."/>
            <person name="Wirth R."/>
            <person name="Detter J.C."/>
            <person name="Woyke T."/>
            <person name="Bristow J."/>
            <person name="Eisen J.A."/>
            <person name="Markowitz V."/>
            <person name="Hugenholtz P."/>
            <person name="Kyrpides N.C."/>
            <person name="Klenk H.P."/>
            <person name="Lapidus A."/>
        </authorList>
    </citation>
    <scope>NUCLEOTIDE SEQUENCE [LARGE SCALE GENOMIC DNA]</scope>
    <source>
        <strain evidence="10">DSM 11204 / 1A</strain>
    </source>
</reference>
<keyword evidence="7" id="KW-0175">Coiled coil</keyword>
<protein>
    <recommendedName>
        <fullName evidence="6">Probable ribonuclease FAU-1</fullName>
        <ecNumber evidence="6">3.1.26.-</ecNumber>
    </recommendedName>
    <alternativeName>
        <fullName evidence="6">RNA-binding protein FAU-1</fullName>
    </alternativeName>
</protein>
<evidence type="ECO:0000256" key="2">
    <source>
        <dbReference type="ARBA" id="ARBA00022722"/>
    </source>
</evidence>
<dbReference type="InParanoid" id="G0EEV4"/>
<feature type="coiled-coil region" evidence="7">
    <location>
        <begin position="215"/>
        <end position="242"/>
    </location>
</feature>
<comment type="function">
    <text evidence="6">Probable RNase involved in rRNA stability through maturation and/or degradation of precursor rRNAs. Binds to RNA in loop regions with AU-rich sequences.</text>
</comment>
<dbReference type="GO" id="GO:0016891">
    <property type="term" value="F:RNA endonuclease activity producing 5'-phosphomonoesters, hydrolytic mechanism"/>
    <property type="evidence" value="ECO:0007669"/>
    <property type="project" value="UniProtKB-UniRule"/>
</dbReference>
<evidence type="ECO:0000313" key="9">
    <source>
        <dbReference type="EMBL" id="AEM38068.1"/>
    </source>
</evidence>
<dbReference type="EMBL" id="CP002838">
    <property type="protein sequence ID" value="AEM38068.1"/>
    <property type="molecule type" value="Genomic_DNA"/>
</dbReference>
<dbReference type="PANTHER" id="PTHR39159">
    <property type="match status" value="1"/>
</dbReference>
<evidence type="ECO:0000256" key="1">
    <source>
        <dbReference type="ARBA" id="ARBA00022552"/>
    </source>
</evidence>
<name>G0EEV4_PYRF1</name>
<evidence type="ECO:0000256" key="7">
    <source>
        <dbReference type="SAM" id="Coils"/>
    </source>
</evidence>
<dbReference type="eggNOG" id="arCOG04307">
    <property type="taxonomic scope" value="Archaea"/>
</dbReference>
<accession>G0EEV4</accession>
<dbReference type="SUPFAM" id="SSF159234">
    <property type="entry name" value="FomD-like"/>
    <property type="match status" value="1"/>
</dbReference>
<dbReference type="AlphaFoldDB" id="G0EEV4"/>
<dbReference type="HAMAP" id="MF_01910">
    <property type="entry name" value="RNA_binding_AU_1"/>
    <property type="match status" value="1"/>
</dbReference>
<evidence type="ECO:0000256" key="5">
    <source>
        <dbReference type="ARBA" id="ARBA00022884"/>
    </source>
</evidence>
<dbReference type="Proteomes" id="UP000001037">
    <property type="component" value="Chromosome"/>
</dbReference>
<dbReference type="EC" id="3.1.26.-" evidence="6"/>
<dbReference type="InterPro" id="IPR007295">
    <property type="entry name" value="DUF402"/>
</dbReference>
<gene>
    <name evidence="6" type="primary">fau-1</name>
    <name evidence="9" type="ordered locus">Pyrfu_0196</name>
</gene>
<evidence type="ECO:0000259" key="8">
    <source>
        <dbReference type="Pfam" id="PF04167"/>
    </source>
</evidence>
<dbReference type="InterPro" id="IPR016730">
    <property type="entry name" value="RNA-bd_FAU-1"/>
</dbReference>
<dbReference type="PANTHER" id="PTHR39159:SF1">
    <property type="entry name" value="UPF0374 PROTEIN YGAC"/>
    <property type="match status" value="1"/>
</dbReference>
<keyword evidence="10" id="KW-1185">Reference proteome</keyword>
<comment type="similarity">
    <text evidence="6">Belongs to the FAU-1 family.</text>
</comment>
<dbReference type="GO" id="GO:0006364">
    <property type="term" value="P:rRNA processing"/>
    <property type="evidence" value="ECO:0007669"/>
    <property type="project" value="UniProtKB-UniRule"/>
</dbReference>
<proteinExistence type="inferred from homology"/>
<dbReference type="KEGG" id="pfm:Pyrfu_0196"/>
<dbReference type="GO" id="GO:0035925">
    <property type="term" value="F:mRNA 3'-UTR AU-rich region binding"/>
    <property type="evidence" value="ECO:0007669"/>
    <property type="project" value="UniProtKB-UniRule"/>
</dbReference>
<dbReference type="InterPro" id="IPR050212">
    <property type="entry name" value="Ntdp-like"/>
</dbReference>
<feature type="domain" description="DUF402" evidence="8">
    <location>
        <begin position="339"/>
        <end position="475"/>
    </location>
</feature>
<keyword evidence="4 6" id="KW-0378">Hydrolase</keyword>
<sequence length="482" mass="53959">MDVQTGITRVRVRGIYATALTKILLDEGFQIVQASNLIAMRFGLPQVPAAADVTVKSIENEPSRILVIGFPVHADRVVKALSKYMPTSPYWRSKLTLYSTVVGRVKGAENGKCIVEVDGIELELVNSSEECEPEKFVIGYVVKAPIFPGERGRLVEGVRVVGDYAMVYKSANVKVTFSEHISRADRRALLSSLALEYTNRGIGVHWRSSARDAEDSILREELKKLVEKLASVEEKAKQMLEEGRTGVVSEGERIYIYEISSIDKRRLDDIRDSILPTIPWHHSIKSLGDEKLNVIVDYAEKVLEIDRSVRSKLHEGLKLYIVDQLQGKRVRVHHVKLDGSVVELGVATVREARIDSGEISLILERHVRSSGVYDGLGVEKEPGDIIETSISTSRWYITHKYISRDGNLKGVYININTPPEIAPGYVRYIDLSVDVVKMPDGSVKIIDVEEFKKYVEEGVVPSELVNRVKEVVREIAGVELQI</sequence>
<organism evidence="9 10">
    <name type="scientific">Pyrolobus fumarii (strain DSM 11204 / 1A)</name>
    <dbReference type="NCBI Taxonomy" id="694429"/>
    <lineage>
        <taxon>Archaea</taxon>
        <taxon>Thermoproteota</taxon>
        <taxon>Thermoprotei</taxon>
        <taxon>Desulfurococcales</taxon>
        <taxon>Pyrodictiaceae</taxon>
        <taxon>Pyrolobus</taxon>
    </lineage>
</organism>
<dbReference type="Pfam" id="PF04167">
    <property type="entry name" value="DUF402"/>
    <property type="match status" value="1"/>
</dbReference>
<dbReference type="Gene3D" id="2.40.380.10">
    <property type="entry name" value="FomD-like"/>
    <property type="match status" value="1"/>
</dbReference>
<evidence type="ECO:0000256" key="6">
    <source>
        <dbReference type="HAMAP-Rule" id="MF_01910"/>
    </source>
</evidence>
<keyword evidence="3 6" id="KW-0255">Endonuclease</keyword>
<dbReference type="InterPro" id="IPR035930">
    <property type="entry name" value="FomD-like_sf"/>
</dbReference>
<evidence type="ECO:0000256" key="4">
    <source>
        <dbReference type="ARBA" id="ARBA00022801"/>
    </source>
</evidence>
<keyword evidence="5 6" id="KW-0694">RNA-binding</keyword>
<keyword evidence="2 6" id="KW-0540">Nuclease</keyword>